<dbReference type="Pfam" id="PF25989">
    <property type="entry name" value="YknX_C"/>
    <property type="match status" value="1"/>
</dbReference>
<evidence type="ECO:0000256" key="3">
    <source>
        <dbReference type="SAM" id="SignalP"/>
    </source>
</evidence>
<dbReference type="AlphaFoldDB" id="A0A3S2W2X2"/>
<dbReference type="PANTHER" id="PTHR30469:SF15">
    <property type="entry name" value="HLYD FAMILY OF SECRETION PROTEINS"/>
    <property type="match status" value="1"/>
</dbReference>
<evidence type="ECO:0000259" key="4">
    <source>
        <dbReference type="Pfam" id="PF25973"/>
    </source>
</evidence>
<gene>
    <name evidence="6" type="ORF">EOI86_17970</name>
</gene>
<dbReference type="GO" id="GO:0015562">
    <property type="term" value="F:efflux transmembrane transporter activity"/>
    <property type="evidence" value="ECO:0007669"/>
    <property type="project" value="TreeGrafter"/>
</dbReference>
<dbReference type="PANTHER" id="PTHR30469">
    <property type="entry name" value="MULTIDRUG RESISTANCE PROTEIN MDTA"/>
    <property type="match status" value="1"/>
</dbReference>
<feature type="signal peptide" evidence="3">
    <location>
        <begin position="1"/>
        <end position="31"/>
    </location>
</feature>
<feature type="coiled-coil region" evidence="2">
    <location>
        <begin position="110"/>
        <end position="137"/>
    </location>
</feature>
<feature type="domain" description="CzcB-like barrel-sandwich hybrid" evidence="4">
    <location>
        <begin position="65"/>
        <end position="214"/>
    </location>
</feature>
<sequence length="385" mass="40824">MNCAAKTVLGLILGFFLGFPALFASAVPAHAQGGPSTVFVDLVIDEPLTQTSPVLGRLVARQRGVVAALTRGPVNEVTVDAGDRVAAGDIILRIAMDRISQTRNLAAAQVQLARAQVTTAKAELDLANQELARLERLRQSSAFSPARYDDQANTVQTKISEVGEAEASVAAAIADLRIAEIDVRLAEVRAPYDGVIIERHTQRGAYLNVGDPVVTMINDQDLEIAAEVPSNRTAGLLPGRSVQVSLGPGHTVDAFVRAVIPEENALTRTRAVRFTPALDELLSKGDVPLAANQTVTVNVPVSTIRDVISVHKDAVIPRGDANMVFVVEDGKAQPRPVKLDGAIGNRFIVLEGLKVGDMTVIRGNERLRPGEDVTVGNAPDNGKAS</sequence>
<evidence type="ECO:0000256" key="2">
    <source>
        <dbReference type="SAM" id="Coils"/>
    </source>
</evidence>
<dbReference type="Gene3D" id="2.40.420.20">
    <property type="match status" value="1"/>
</dbReference>
<reference evidence="7" key="1">
    <citation type="submission" date="2019-01" db="EMBL/GenBank/DDBJ databases">
        <title>Gri0909 isolated from a small marine red alga.</title>
        <authorList>
            <person name="Kim J."/>
            <person name="Jeong S.E."/>
            <person name="Jeon C.O."/>
        </authorList>
    </citation>
    <scope>NUCLEOTIDE SEQUENCE [LARGE SCALE GENOMIC DNA]</scope>
    <source>
        <strain evidence="7">Gri0909</strain>
    </source>
</reference>
<dbReference type="InterPro" id="IPR006143">
    <property type="entry name" value="RND_pump_MFP"/>
</dbReference>
<protein>
    <submittedName>
        <fullName evidence="6">Efflux RND transporter periplasmic adaptor subunit</fullName>
    </submittedName>
</protein>
<name>A0A3S2W2X2_9PROT</name>
<comment type="similarity">
    <text evidence="1">Belongs to the membrane fusion protein (MFP) (TC 8.A.1) family.</text>
</comment>
<keyword evidence="3" id="KW-0732">Signal</keyword>
<dbReference type="OrthoDB" id="9813967at2"/>
<dbReference type="Pfam" id="PF25973">
    <property type="entry name" value="BSH_CzcB"/>
    <property type="match status" value="1"/>
</dbReference>
<dbReference type="InterPro" id="IPR058637">
    <property type="entry name" value="YknX-like_C"/>
</dbReference>
<dbReference type="GO" id="GO:1990281">
    <property type="term" value="C:efflux pump complex"/>
    <property type="evidence" value="ECO:0007669"/>
    <property type="project" value="TreeGrafter"/>
</dbReference>
<dbReference type="NCBIfam" id="TIGR01730">
    <property type="entry name" value="RND_mfp"/>
    <property type="match status" value="1"/>
</dbReference>
<dbReference type="Gene3D" id="2.40.50.100">
    <property type="match status" value="1"/>
</dbReference>
<dbReference type="InterPro" id="IPR058647">
    <property type="entry name" value="BSH_CzcB-like"/>
</dbReference>
<organism evidence="6 7">
    <name type="scientific">Hwanghaeella grinnelliae</name>
    <dbReference type="NCBI Taxonomy" id="2500179"/>
    <lineage>
        <taxon>Bacteria</taxon>
        <taxon>Pseudomonadati</taxon>
        <taxon>Pseudomonadota</taxon>
        <taxon>Alphaproteobacteria</taxon>
        <taxon>Rhodospirillales</taxon>
        <taxon>Rhodospirillaceae</taxon>
        <taxon>Hwanghaeella</taxon>
    </lineage>
</organism>
<dbReference type="Proteomes" id="UP000287447">
    <property type="component" value="Unassembled WGS sequence"/>
</dbReference>
<dbReference type="EMBL" id="SADE01000003">
    <property type="protein sequence ID" value="RVU34739.1"/>
    <property type="molecule type" value="Genomic_DNA"/>
</dbReference>
<dbReference type="SUPFAM" id="SSF111369">
    <property type="entry name" value="HlyD-like secretion proteins"/>
    <property type="match status" value="1"/>
</dbReference>
<feature type="chain" id="PRO_5018775613" evidence="3">
    <location>
        <begin position="32"/>
        <end position="385"/>
    </location>
</feature>
<evidence type="ECO:0000256" key="1">
    <source>
        <dbReference type="ARBA" id="ARBA00009477"/>
    </source>
</evidence>
<keyword evidence="2" id="KW-0175">Coiled coil</keyword>
<proteinExistence type="inferred from homology"/>
<dbReference type="RefSeq" id="WP_127766849.1">
    <property type="nucleotide sequence ID" value="NZ_SADE01000003.1"/>
</dbReference>
<accession>A0A3S2W2X2</accession>
<feature type="domain" description="YknX-like C-terminal permuted SH3-like" evidence="5">
    <location>
        <begin position="309"/>
        <end position="375"/>
    </location>
</feature>
<evidence type="ECO:0000313" key="7">
    <source>
        <dbReference type="Proteomes" id="UP000287447"/>
    </source>
</evidence>
<dbReference type="Gene3D" id="1.10.287.470">
    <property type="entry name" value="Helix hairpin bin"/>
    <property type="match status" value="1"/>
</dbReference>
<keyword evidence="7" id="KW-1185">Reference proteome</keyword>
<comment type="caution">
    <text evidence="6">The sequence shown here is derived from an EMBL/GenBank/DDBJ whole genome shotgun (WGS) entry which is preliminary data.</text>
</comment>
<dbReference type="Gene3D" id="2.40.30.170">
    <property type="match status" value="1"/>
</dbReference>
<evidence type="ECO:0000313" key="6">
    <source>
        <dbReference type="EMBL" id="RVU34739.1"/>
    </source>
</evidence>
<evidence type="ECO:0000259" key="5">
    <source>
        <dbReference type="Pfam" id="PF25989"/>
    </source>
</evidence>